<protein>
    <submittedName>
        <fullName evidence="2">Uncharacterized protein</fullName>
    </submittedName>
</protein>
<comment type="caution">
    <text evidence="2">The sequence shown here is derived from an EMBL/GenBank/DDBJ whole genome shotgun (WGS) entry which is preliminary data.</text>
</comment>
<feature type="region of interest" description="Disordered" evidence="1">
    <location>
        <begin position="177"/>
        <end position="212"/>
    </location>
</feature>
<sequence>GVLEDDVGDAGGDAAAARGGADAEALGRGVRRLADGVLRAGVTDDGVLDAVAVDDGGDRAAGDPVIPVVPDAASGGDDDEWQGIGAQVAAVRLLEGCRRLEPRVGGAVAARARPAVAVDVHVGLPVHRAVHAADGDDGGGVGVAAVEVPRHPDAATHAGQQVGGGHGTFTPLYGLLRVGQGGQRDRDQQGGAGGGERQRADTHDKEPSPGRH</sequence>
<dbReference type="AlphaFoldDB" id="L1KP28"/>
<dbReference type="EMBL" id="AEJC01000507">
    <property type="protein sequence ID" value="EKX62566.1"/>
    <property type="molecule type" value="Genomic_DNA"/>
</dbReference>
<reference evidence="2 3" key="1">
    <citation type="submission" date="2012-11" db="EMBL/GenBank/DDBJ databases">
        <authorList>
            <person name="Huguet-Tapia J.C."/>
            <person name="Durkin A.S."/>
            <person name="Pettis G.S."/>
            <person name="Badger J.H."/>
        </authorList>
    </citation>
    <scope>NUCLEOTIDE SEQUENCE [LARGE SCALE GENOMIC DNA]</scope>
    <source>
        <strain evidence="2 3">91-03</strain>
    </source>
</reference>
<evidence type="ECO:0000313" key="3">
    <source>
        <dbReference type="Proteomes" id="UP000010411"/>
    </source>
</evidence>
<feature type="region of interest" description="Disordered" evidence="1">
    <location>
        <begin position="1"/>
        <end position="20"/>
    </location>
</feature>
<dbReference type="Proteomes" id="UP000010411">
    <property type="component" value="Unassembled WGS sequence"/>
</dbReference>
<accession>L1KP28</accession>
<evidence type="ECO:0000256" key="1">
    <source>
        <dbReference type="SAM" id="MobiDB-lite"/>
    </source>
</evidence>
<gene>
    <name evidence="2" type="ORF">STRIP9103_00453</name>
</gene>
<name>L1KP28_9ACTN</name>
<feature type="non-terminal residue" evidence="2">
    <location>
        <position position="1"/>
    </location>
</feature>
<organism evidence="2 3">
    <name type="scientific">Streptomyces ipomoeae 91-03</name>
    <dbReference type="NCBI Taxonomy" id="698759"/>
    <lineage>
        <taxon>Bacteria</taxon>
        <taxon>Bacillati</taxon>
        <taxon>Actinomycetota</taxon>
        <taxon>Actinomycetes</taxon>
        <taxon>Kitasatosporales</taxon>
        <taxon>Streptomycetaceae</taxon>
        <taxon>Streptomyces</taxon>
    </lineage>
</organism>
<evidence type="ECO:0000313" key="2">
    <source>
        <dbReference type="EMBL" id="EKX62566.1"/>
    </source>
</evidence>
<keyword evidence="3" id="KW-1185">Reference proteome</keyword>
<proteinExistence type="predicted"/>
<feature type="compositionally biased region" description="Basic and acidic residues" evidence="1">
    <location>
        <begin position="196"/>
        <end position="212"/>
    </location>
</feature>